<evidence type="ECO:0000256" key="6">
    <source>
        <dbReference type="HAMAP-Rule" id="MF_01634"/>
    </source>
</evidence>
<dbReference type="PANTHER" id="PTHR46499:SF1">
    <property type="entry name" value="QUEUINE TRNA-RIBOSYLTRANSFERASE"/>
    <property type="match status" value="1"/>
</dbReference>
<dbReference type="SUPFAM" id="SSF51713">
    <property type="entry name" value="tRNA-guanine transglycosylase"/>
    <property type="match status" value="1"/>
</dbReference>
<evidence type="ECO:0000259" key="7">
    <source>
        <dbReference type="Pfam" id="PF01702"/>
    </source>
</evidence>
<dbReference type="Proteomes" id="UP000001037">
    <property type="component" value="Chromosome"/>
</dbReference>
<comment type="cofactor">
    <cofactor evidence="6">
        <name>Zn(2+)</name>
        <dbReference type="ChEBI" id="CHEBI:29105"/>
    </cofactor>
    <text evidence="6">Binds 1 zinc ion per subunit.</text>
</comment>
<dbReference type="UniPathway" id="UPA00393"/>
<feature type="domain" description="DUF5591" evidence="8">
    <location>
        <begin position="386"/>
        <end position="503"/>
    </location>
</feature>
<evidence type="ECO:0000256" key="5">
    <source>
        <dbReference type="ARBA" id="ARBA00022833"/>
    </source>
</evidence>
<comment type="caution">
    <text evidence="6">Lacks conserved residue(s) required for the propagation of feature annotation.</text>
</comment>
<evidence type="ECO:0000313" key="10">
    <source>
        <dbReference type="Proteomes" id="UP000001037"/>
    </source>
</evidence>
<protein>
    <recommendedName>
        <fullName evidence="6">tRNA-guanine(15) transglycosylase</fullName>
        <ecNumber evidence="6">2.4.2.48</ecNumber>
    </recommendedName>
    <alternativeName>
        <fullName evidence="6">7-cyano-7-deazaguanine tRNA-ribosyltransferase</fullName>
    </alternativeName>
    <alternativeName>
        <fullName evidence="6">Archaeal tRNA-guanine transglycosylase</fullName>
    </alternativeName>
</protein>
<name>G0EEC9_PYRF1</name>
<dbReference type="GO" id="GO:0005737">
    <property type="term" value="C:cytoplasm"/>
    <property type="evidence" value="ECO:0007669"/>
    <property type="project" value="TreeGrafter"/>
</dbReference>
<keyword evidence="5 6" id="KW-0862">Zinc</keyword>
<dbReference type="GO" id="GO:0008270">
    <property type="term" value="F:zinc ion binding"/>
    <property type="evidence" value="ECO:0007669"/>
    <property type="project" value="UniProtKB-UniRule"/>
</dbReference>
<dbReference type="Pfam" id="PF01702">
    <property type="entry name" value="TGT"/>
    <property type="match status" value="1"/>
</dbReference>
<comment type="similarity">
    <text evidence="6">Belongs to the archaeosine tRNA-ribosyltransferase family.</text>
</comment>
<feature type="binding site" evidence="6">
    <location>
        <position position="280"/>
    </location>
    <ligand>
        <name>Zn(2+)</name>
        <dbReference type="ChEBI" id="CHEBI:29105"/>
    </ligand>
</feature>
<dbReference type="FunCoup" id="G0EEC9">
    <property type="interactions" value="130"/>
</dbReference>
<dbReference type="SUPFAM" id="SSF88802">
    <property type="entry name" value="Pre-PUA domain"/>
    <property type="match status" value="1"/>
</dbReference>
<keyword evidence="3 6" id="KW-0819">tRNA processing</keyword>
<dbReference type="HOGENOM" id="CLU_030083_0_0_2"/>
<dbReference type="InterPro" id="IPR002616">
    <property type="entry name" value="tRNA_ribo_trans-like"/>
</dbReference>
<keyword evidence="10" id="KW-1185">Reference proteome</keyword>
<evidence type="ECO:0000256" key="1">
    <source>
        <dbReference type="ARBA" id="ARBA00022676"/>
    </source>
</evidence>
<dbReference type="EMBL" id="CP002838">
    <property type="protein sequence ID" value="AEM37970.1"/>
    <property type="molecule type" value="Genomic_DNA"/>
</dbReference>
<dbReference type="EC" id="2.4.2.48" evidence="6"/>
<dbReference type="InterPro" id="IPR004804">
    <property type="entry name" value="TgtA"/>
</dbReference>
<dbReference type="RefSeq" id="WP_014025647.1">
    <property type="nucleotide sequence ID" value="NC_015931.1"/>
</dbReference>
<dbReference type="KEGG" id="pfm:Pyrfu_0098"/>
<keyword evidence="4 6" id="KW-0479">Metal-binding</keyword>
<sequence length="523" mass="59771">MKREVGLFEVRDKDLAGRIGRLYTPHGVLETPALLPVIDPARQEPSIDEIKSLGFNAVITNAYLAWRRWRNEAVEKGIHRLLDFDGIVMTDSGAYQLMRYGSVEITPEEVIRFQQRIGSDIAVILDVPTGSTDSRDRAAWTVEETLRRAREAINLIEGDERIWTLPIQGGPYTDLVEKASREASKLSRWYKLYAVGSPTVLLERYSYEKIIEMVATARFNTPLSHPLHLFGAGHPMIIPFAVALGVDMFDSASYILYARDNRYITPYGTHRLEDMDYFPCSCPVCAKYTPQELLEMPAPERIRLLALHNLYVLRQEINRVKLAIREGRLWELLVEKAHTHPSLKRALQTLVKYAEMIEKLDPRLKGGEVHGLFLYAIPEELKRPEVIRHHKRVLESYKPPSSTLVLYPLDLDAKPATSSPRHRKLRSKHPGAHLVAYAPVIGPIPEELAETYPLSQFEAPRTYPLEALEETVSIVAQFVEKHGYKNVTIYVAEEEWTRLIAERLVARLAGRVEKIETRVLEEE</sequence>
<accession>G0EEC9</accession>
<evidence type="ECO:0000313" key="9">
    <source>
        <dbReference type="EMBL" id="AEM37970.1"/>
    </source>
</evidence>
<dbReference type="NCBIfam" id="TIGR00449">
    <property type="entry name" value="tgt_general"/>
    <property type="match status" value="1"/>
</dbReference>
<dbReference type="GO" id="GO:0002099">
    <property type="term" value="P:tRNA wobble guanine modification"/>
    <property type="evidence" value="ECO:0007669"/>
    <property type="project" value="TreeGrafter"/>
</dbReference>
<reference evidence="9 10" key="1">
    <citation type="journal article" date="2011" name="Stand. Genomic Sci.">
        <title>Complete genome sequence of the hyperthermophilic chemolithoautotroph Pyrolobus fumarii type strain (1A).</title>
        <authorList>
            <person name="Anderson I."/>
            <person name="Goker M."/>
            <person name="Nolan M."/>
            <person name="Lucas S."/>
            <person name="Hammon N."/>
            <person name="Deshpande S."/>
            <person name="Cheng J.F."/>
            <person name="Tapia R."/>
            <person name="Han C."/>
            <person name="Goodwin L."/>
            <person name="Pitluck S."/>
            <person name="Huntemann M."/>
            <person name="Liolios K."/>
            <person name="Ivanova N."/>
            <person name="Pagani I."/>
            <person name="Mavromatis K."/>
            <person name="Ovchinikova G."/>
            <person name="Pati A."/>
            <person name="Chen A."/>
            <person name="Palaniappan K."/>
            <person name="Land M."/>
            <person name="Hauser L."/>
            <person name="Brambilla E.M."/>
            <person name="Huber H."/>
            <person name="Yasawong M."/>
            <person name="Rohde M."/>
            <person name="Spring S."/>
            <person name="Abt B."/>
            <person name="Sikorski J."/>
            <person name="Wirth R."/>
            <person name="Detter J.C."/>
            <person name="Woyke T."/>
            <person name="Bristow J."/>
            <person name="Eisen J.A."/>
            <person name="Markowitz V."/>
            <person name="Hugenholtz P."/>
            <person name="Kyrpides N.C."/>
            <person name="Klenk H.P."/>
            <person name="Lapidus A."/>
        </authorList>
    </citation>
    <scope>NUCLEOTIDE SEQUENCE [LARGE SCALE GENOMIC DNA]</scope>
    <source>
        <strain evidence="10">DSM 11204 / 1A</strain>
    </source>
</reference>
<dbReference type="NCBIfam" id="TIGR00432">
    <property type="entry name" value="arcsn_tRNA_tgt"/>
    <property type="match status" value="1"/>
</dbReference>
<dbReference type="GeneID" id="11139728"/>
<feature type="binding site" evidence="6">
    <location>
        <position position="126"/>
    </location>
    <ligand>
        <name>substrate</name>
    </ligand>
</feature>
<dbReference type="InterPro" id="IPR036511">
    <property type="entry name" value="TGT-like_sf"/>
</dbReference>
<dbReference type="eggNOG" id="arCOG00989">
    <property type="taxonomic scope" value="Archaea"/>
</dbReference>
<dbReference type="InterPro" id="IPR040777">
    <property type="entry name" value="DUF5591"/>
</dbReference>
<dbReference type="STRING" id="694429.Pyrfu_0098"/>
<evidence type="ECO:0000256" key="2">
    <source>
        <dbReference type="ARBA" id="ARBA00022679"/>
    </source>
</evidence>
<dbReference type="Pfam" id="PF17884">
    <property type="entry name" value="DUF5591"/>
    <property type="match status" value="1"/>
</dbReference>
<feature type="active site" description="Nucleophile" evidence="6">
    <location>
        <position position="91"/>
    </location>
</feature>
<dbReference type="Gene3D" id="3.40.50.10630">
    <property type="entry name" value="Uracil-DNA glycosylase-like"/>
    <property type="match status" value="1"/>
</dbReference>
<dbReference type="InParanoid" id="G0EEC9"/>
<dbReference type="AlphaFoldDB" id="G0EEC9"/>
<dbReference type="GO" id="GO:0016763">
    <property type="term" value="F:pentosyltransferase activity"/>
    <property type="evidence" value="ECO:0007669"/>
    <property type="project" value="UniProtKB-UniRule"/>
</dbReference>
<comment type="function">
    <text evidence="6">Exchanges the guanine residue with 7-cyano-7-deazaguanine (preQ0) at position 15 in the dihydrouridine loop (D-loop) of archaeal tRNAs.</text>
</comment>
<feature type="binding site" evidence="6">
    <location>
        <position position="285"/>
    </location>
    <ligand>
        <name>Zn(2+)</name>
        <dbReference type="ChEBI" id="CHEBI:29105"/>
    </ligand>
</feature>
<evidence type="ECO:0000256" key="3">
    <source>
        <dbReference type="ARBA" id="ARBA00022694"/>
    </source>
</evidence>
<feature type="binding site" evidence="6">
    <location>
        <position position="282"/>
    </location>
    <ligand>
        <name>Zn(2+)</name>
        <dbReference type="ChEBI" id="CHEBI:29105"/>
    </ligand>
</feature>
<comment type="catalytic activity">
    <reaction evidence="6">
        <text>guanosine(15) in tRNA + 7-cyano-7-carbaguanine = 7-cyano-7-carbaguanosine(15) in tRNA + guanine</text>
        <dbReference type="Rhea" id="RHEA:43164"/>
        <dbReference type="Rhea" id="RHEA-COMP:10371"/>
        <dbReference type="Rhea" id="RHEA-COMP:10372"/>
        <dbReference type="ChEBI" id="CHEBI:16235"/>
        <dbReference type="ChEBI" id="CHEBI:45075"/>
        <dbReference type="ChEBI" id="CHEBI:74269"/>
        <dbReference type="ChEBI" id="CHEBI:82850"/>
        <dbReference type="EC" id="2.4.2.48"/>
    </reaction>
</comment>
<dbReference type="InterPro" id="IPR050076">
    <property type="entry name" value="ArchSynthase1/Queuine_TRR"/>
</dbReference>
<proteinExistence type="inferred from homology"/>
<comment type="pathway">
    <text evidence="6">tRNA modification; archaeosine-tRNA biosynthesis.</text>
</comment>
<dbReference type="PANTHER" id="PTHR46499">
    <property type="entry name" value="QUEUINE TRNA-RIBOSYLTRANSFERASE"/>
    <property type="match status" value="1"/>
</dbReference>
<organism evidence="9 10">
    <name type="scientific">Pyrolobus fumarii (strain DSM 11204 / 1A)</name>
    <dbReference type="NCBI Taxonomy" id="694429"/>
    <lineage>
        <taxon>Archaea</taxon>
        <taxon>Thermoproteota</taxon>
        <taxon>Thermoprotei</taxon>
        <taxon>Desulfurococcales</taxon>
        <taxon>Pyrodictiaceae</taxon>
        <taxon>Pyrolobus</taxon>
    </lineage>
</organism>
<dbReference type="HAMAP" id="MF_01634">
    <property type="entry name" value="TgtA_arch"/>
    <property type="match status" value="1"/>
</dbReference>
<dbReference type="OrthoDB" id="6871at2157"/>
<evidence type="ECO:0000256" key="4">
    <source>
        <dbReference type="ARBA" id="ARBA00022723"/>
    </source>
</evidence>
<keyword evidence="2 6" id="KW-0808">Transferase</keyword>
<gene>
    <name evidence="6" type="primary">tgtA</name>
    <name evidence="9" type="ordered locus">Pyrfu_0098</name>
</gene>
<feature type="domain" description="tRNA-guanine(15) transglycosylase-like" evidence="7">
    <location>
        <begin position="17"/>
        <end position="341"/>
    </location>
</feature>
<keyword evidence="1 6" id="KW-0328">Glycosyltransferase</keyword>
<dbReference type="Gene3D" id="3.20.20.105">
    <property type="entry name" value="Queuine tRNA-ribosyltransferase-like"/>
    <property type="match status" value="1"/>
</dbReference>
<evidence type="ECO:0000259" key="8">
    <source>
        <dbReference type="Pfam" id="PF17884"/>
    </source>
</evidence>